<reference evidence="1" key="1">
    <citation type="journal article" date="2014" name="Front. Microbiol.">
        <title>High frequency of phylogenetically diverse reductive dehalogenase-homologous genes in deep subseafloor sedimentary metagenomes.</title>
        <authorList>
            <person name="Kawai M."/>
            <person name="Futagami T."/>
            <person name="Toyoda A."/>
            <person name="Takaki Y."/>
            <person name="Nishi S."/>
            <person name="Hori S."/>
            <person name="Arai W."/>
            <person name="Tsubouchi T."/>
            <person name="Morono Y."/>
            <person name="Uchiyama I."/>
            <person name="Ito T."/>
            <person name="Fujiyama A."/>
            <person name="Inagaki F."/>
            <person name="Takami H."/>
        </authorList>
    </citation>
    <scope>NUCLEOTIDE SEQUENCE</scope>
    <source>
        <strain evidence="1">Expedition CK06-06</strain>
    </source>
</reference>
<sequence>SGKTIREVLLEEKILSEKEFNDWLQNQFE</sequence>
<accession>X1B1U5</accession>
<proteinExistence type="predicted"/>
<comment type="caution">
    <text evidence="1">The sequence shown here is derived from an EMBL/GenBank/DDBJ whole genome shotgun (WGS) entry which is preliminary data.</text>
</comment>
<evidence type="ECO:0000313" key="1">
    <source>
        <dbReference type="EMBL" id="GAG75317.1"/>
    </source>
</evidence>
<name>X1B1U5_9ZZZZ</name>
<protein>
    <submittedName>
        <fullName evidence="1">Uncharacterized protein</fullName>
    </submittedName>
</protein>
<dbReference type="EMBL" id="BART01018481">
    <property type="protein sequence ID" value="GAG75317.1"/>
    <property type="molecule type" value="Genomic_DNA"/>
</dbReference>
<gene>
    <name evidence="1" type="ORF">S01H4_34875</name>
</gene>
<organism evidence="1">
    <name type="scientific">marine sediment metagenome</name>
    <dbReference type="NCBI Taxonomy" id="412755"/>
    <lineage>
        <taxon>unclassified sequences</taxon>
        <taxon>metagenomes</taxon>
        <taxon>ecological metagenomes</taxon>
    </lineage>
</organism>
<dbReference type="Gene3D" id="1.10.40.30">
    <property type="entry name" value="Fumarase/aspartase (C-terminal domain)"/>
    <property type="match status" value="1"/>
</dbReference>
<feature type="non-terminal residue" evidence="1">
    <location>
        <position position="1"/>
    </location>
</feature>
<dbReference type="AlphaFoldDB" id="X1B1U5"/>